<dbReference type="EMBL" id="QSUB01000001">
    <property type="protein sequence ID" value="RGN07733.1"/>
    <property type="molecule type" value="Genomic_DNA"/>
</dbReference>
<dbReference type="EMBL" id="QRZI01000003">
    <property type="protein sequence ID" value="RGV65087.1"/>
    <property type="molecule type" value="Genomic_DNA"/>
</dbReference>
<feature type="transmembrane region" description="Helical" evidence="3">
    <location>
        <begin position="312"/>
        <end position="333"/>
    </location>
</feature>
<evidence type="ECO:0000313" key="6">
    <source>
        <dbReference type="EMBL" id="RGQ07857.1"/>
    </source>
</evidence>
<feature type="domain" description="Glycosyltransferase 2-like" evidence="4">
    <location>
        <begin position="4"/>
        <end position="173"/>
    </location>
</feature>
<keyword evidence="3" id="KW-0812">Transmembrane</keyword>
<evidence type="ECO:0000256" key="1">
    <source>
        <dbReference type="ARBA" id="ARBA00022676"/>
    </source>
</evidence>
<dbReference type="Proteomes" id="UP000283585">
    <property type="component" value="Unassembled WGS sequence"/>
</dbReference>
<evidence type="ECO:0000313" key="8">
    <source>
        <dbReference type="EMBL" id="RHE14036.1"/>
    </source>
</evidence>
<evidence type="ECO:0000313" key="7">
    <source>
        <dbReference type="EMBL" id="RGV65087.1"/>
    </source>
</evidence>
<evidence type="ECO:0000259" key="4">
    <source>
        <dbReference type="Pfam" id="PF00535"/>
    </source>
</evidence>
<evidence type="ECO:0000256" key="2">
    <source>
        <dbReference type="ARBA" id="ARBA00022679"/>
    </source>
</evidence>
<gene>
    <name evidence="8" type="ORF">DW767_05810</name>
    <name evidence="7" type="ORF">DWW07_05415</name>
    <name evidence="6" type="ORF">DWZ12_01275</name>
    <name evidence="5" type="ORF">DXB81_04345</name>
</gene>
<proteinExistence type="predicted"/>
<dbReference type="Proteomes" id="UP000284644">
    <property type="component" value="Unassembled WGS sequence"/>
</dbReference>
<dbReference type="InterPro" id="IPR029044">
    <property type="entry name" value="Nucleotide-diphossugar_trans"/>
</dbReference>
<dbReference type="PANTHER" id="PTHR22916:SF51">
    <property type="entry name" value="GLYCOSYLTRANSFERASE EPSH-RELATED"/>
    <property type="match status" value="1"/>
</dbReference>
<dbReference type="Proteomes" id="UP000261222">
    <property type="component" value="Unassembled WGS sequence"/>
</dbReference>
<evidence type="ECO:0000313" key="10">
    <source>
        <dbReference type="Proteomes" id="UP000265828"/>
    </source>
</evidence>
<dbReference type="AlphaFoldDB" id="A0A395XCC5"/>
<sequence>MLISIIIPVYNVEKYLEQCVMSFIMQIDNNKRGDVEIILVDDGSTDKSGRLCDELMKKYPNIIKSFHKKNEGLLMTRRYGYKVSRGMYIINCDSDDFVETNLLSSLSPFLDGINDVIIYNMYKYQEGRKSFYTKNVFGCKRKKTILKADCIKELFKSYDVTSLCCKAFKRSCLELEKDYSLFSNLNYGEDTLQSVEVYSNAQNIVYLNECLYNYRVQNGMTYKFREDYYWQFKQVLLEMKKNNLLLEIDNFEDLYSEKLWEIVARAITQSRYKLDYNKNENIQYLKKIRNDSEVQKYISNFYKIRKNLKRQYIFLLTLFIKKQYTLLWFFLYLRNKV</sequence>
<evidence type="ECO:0000313" key="11">
    <source>
        <dbReference type="Proteomes" id="UP000283585"/>
    </source>
</evidence>
<keyword evidence="3" id="KW-1133">Transmembrane helix</keyword>
<dbReference type="Pfam" id="PF00535">
    <property type="entry name" value="Glycos_transf_2"/>
    <property type="match status" value="1"/>
</dbReference>
<dbReference type="PANTHER" id="PTHR22916">
    <property type="entry name" value="GLYCOSYLTRANSFERASE"/>
    <property type="match status" value="1"/>
</dbReference>
<dbReference type="RefSeq" id="WP_005423468.1">
    <property type="nucleotide sequence ID" value="NZ_CAXSOH010000002.1"/>
</dbReference>
<evidence type="ECO:0000313" key="5">
    <source>
        <dbReference type="EMBL" id="RGN07733.1"/>
    </source>
</evidence>
<dbReference type="Gene3D" id="3.90.550.10">
    <property type="entry name" value="Spore Coat Polysaccharide Biosynthesis Protein SpsA, Chain A"/>
    <property type="match status" value="1"/>
</dbReference>
<dbReference type="GeneID" id="79803895"/>
<evidence type="ECO:0000313" key="9">
    <source>
        <dbReference type="Proteomes" id="UP000261222"/>
    </source>
</evidence>
<dbReference type="Proteomes" id="UP000265828">
    <property type="component" value="Unassembled WGS sequence"/>
</dbReference>
<keyword evidence="3" id="KW-0472">Membrane</keyword>
<comment type="caution">
    <text evidence="7">The sequence shown here is derived from an EMBL/GenBank/DDBJ whole genome shotgun (WGS) entry which is preliminary data.</text>
</comment>
<reference evidence="9 10" key="1">
    <citation type="submission" date="2018-08" db="EMBL/GenBank/DDBJ databases">
        <title>A genome reference for cultivated species of the human gut microbiota.</title>
        <authorList>
            <person name="Zou Y."/>
            <person name="Xue W."/>
            <person name="Luo G."/>
        </authorList>
    </citation>
    <scope>NUCLEOTIDE SEQUENCE [LARGE SCALE GENOMIC DNA]</scope>
    <source>
        <strain evidence="7 10">AF14-23</strain>
        <strain evidence="6 11">AF29-2BH</strain>
        <strain evidence="8 12">AM29-25AC</strain>
        <strain evidence="5 9">OM06-11AA</strain>
    </source>
</reference>
<dbReference type="EMBL" id="QRSS01000001">
    <property type="protein sequence ID" value="RGQ07857.1"/>
    <property type="molecule type" value="Genomic_DNA"/>
</dbReference>
<organism evidence="7 10">
    <name type="scientific">Blautia obeum</name>
    <dbReference type="NCBI Taxonomy" id="40520"/>
    <lineage>
        <taxon>Bacteria</taxon>
        <taxon>Bacillati</taxon>
        <taxon>Bacillota</taxon>
        <taxon>Clostridia</taxon>
        <taxon>Lachnospirales</taxon>
        <taxon>Lachnospiraceae</taxon>
        <taxon>Blautia</taxon>
    </lineage>
</organism>
<name>A0A395XCC5_9FIRM</name>
<accession>A0A395XCC5</accession>
<evidence type="ECO:0000256" key="3">
    <source>
        <dbReference type="SAM" id="Phobius"/>
    </source>
</evidence>
<dbReference type="InterPro" id="IPR001173">
    <property type="entry name" value="Glyco_trans_2-like"/>
</dbReference>
<dbReference type="SUPFAM" id="SSF53448">
    <property type="entry name" value="Nucleotide-diphospho-sugar transferases"/>
    <property type="match status" value="1"/>
</dbReference>
<keyword evidence="1" id="KW-0328">Glycosyltransferase</keyword>
<dbReference type="GO" id="GO:0016757">
    <property type="term" value="F:glycosyltransferase activity"/>
    <property type="evidence" value="ECO:0007669"/>
    <property type="project" value="UniProtKB-KW"/>
</dbReference>
<keyword evidence="2 7" id="KW-0808">Transferase</keyword>
<evidence type="ECO:0000313" key="12">
    <source>
        <dbReference type="Proteomes" id="UP000284644"/>
    </source>
</evidence>
<dbReference type="EMBL" id="QSJW01000003">
    <property type="protein sequence ID" value="RHE14036.1"/>
    <property type="molecule type" value="Genomic_DNA"/>
</dbReference>
<dbReference type="CDD" id="cd00761">
    <property type="entry name" value="Glyco_tranf_GTA_type"/>
    <property type="match status" value="1"/>
</dbReference>
<protein>
    <submittedName>
        <fullName evidence="7">Glycosyltransferase family 2 protein</fullName>
    </submittedName>
</protein>